<evidence type="ECO:0000313" key="4">
    <source>
        <dbReference type="Proteomes" id="UP001189429"/>
    </source>
</evidence>
<dbReference type="EMBL" id="CAUYUJ010016997">
    <property type="protein sequence ID" value="CAK0870801.1"/>
    <property type="molecule type" value="Genomic_DNA"/>
</dbReference>
<feature type="compositionally biased region" description="Basic and acidic residues" evidence="1">
    <location>
        <begin position="1"/>
        <end position="23"/>
    </location>
</feature>
<dbReference type="EMBL" id="CAUYUJ010014376">
    <property type="protein sequence ID" value="CAK0840398.1"/>
    <property type="molecule type" value="Genomic_DNA"/>
</dbReference>
<protein>
    <submittedName>
        <fullName evidence="3">Uncharacterized protein</fullName>
    </submittedName>
</protein>
<organism evidence="3 4">
    <name type="scientific">Prorocentrum cordatum</name>
    <dbReference type="NCBI Taxonomy" id="2364126"/>
    <lineage>
        <taxon>Eukaryota</taxon>
        <taxon>Sar</taxon>
        <taxon>Alveolata</taxon>
        <taxon>Dinophyceae</taxon>
        <taxon>Prorocentrales</taxon>
        <taxon>Prorocentraceae</taxon>
        <taxon>Prorocentrum</taxon>
    </lineage>
</organism>
<feature type="non-terminal residue" evidence="3">
    <location>
        <position position="213"/>
    </location>
</feature>
<evidence type="ECO:0000313" key="3">
    <source>
        <dbReference type="EMBL" id="CAK0870801.1"/>
    </source>
</evidence>
<comment type="caution">
    <text evidence="3">The sequence shown here is derived from an EMBL/GenBank/DDBJ whole genome shotgun (WGS) entry which is preliminary data.</text>
</comment>
<reference evidence="3" key="1">
    <citation type="submission" date="2023-10" db="EMBL/GenBank/DDBJ databases">
        <authorList>
            <person name="Chen Y."/>
            <person name="Shah S."/>
            <person name="Dougan E. K."/>
            <person name="Thang M."/>
            <person name="Chan C."/>
        </authorList>
    </citation>
    <scope>NUCLEOTIDE SEQUENCE [LARGE SCALE GENOMIC DNA]</scope>
</reference>
<name>A0ABN9VCI8_9DINO</name>
<evidence type="ECO:0000256" key="1">
    <source>
        <dbReference type="SAM" id="MobiDB-lite"/>
    </source>
</evidence>
<feature type="region of interest" description="Disordered" evidence="1">
    <location>
        <begin position="1"/>
        <end position="45"/>
    </location>
</feature>
<keyword evidence="4" id="KW-1185">Reference proteome</keyword>
<sequence length="213" mass="21793">AARGEGPARDARGCRPAPDRREGACGVADGPRADCDPPGDGGALQENGVRLPGALHQARTRLVQRGRDGRGPRPVPERLRVEVAAAASDPRLDRVEASNAAAVAEGGGPSCAPAAGGGGGALDGCLGRPVVRGVPQARGDVQVAWTEPHPSVASGWTSVSSLGPIPSRCGVAGSWEDRASRRDCIDRSRSVVGPRAGVPEIDDELRLQPVVVH</sequence>
<evidence type="ECO:0000313" key="2">
    <source>
        <dbReference type="EMBL" id="CAK0840398.1"/>
    </source>
</evidence>
<feature type="non-terminal residue" evidence="3">
    <location>
        <position position="1"/>
    </location>
</feature>
<proteinExistence type="predicted"/>
<dbReference type="Proteomes" id="UP001189429">
    <property type="component" value="Unassembled WGS sequence"/>
</dbReference>
<accession>A0ABN9VCI8</accession>
<gene>
    <name evidence="2" type="ORF">PCOR1329_LOCUS35858</name>
    <name evidence="3" type="ORF">PCOR1329_LOCUS56800</name>
</gene>